<protein>
    <submittedName>
        <fullName evidence="1">Uncharacterized protein</fullName>
    </submittedName>
</protein>
<sequence>MASIVPEYLRKGELLFEILSRGEAPASDVRSLRAQFRQSQGLSQSWVDTLEVATELRACRERIEELNGEFSVLTTAPSGSARVSLLTQTLHWIGRLKVLAQAPEISDVDKVWVEDRLPELEGLLGSLGCAGAVGSPVGRNVGAAGGGPAVQPVQVAALEVTGDASAQEPRLDGTAGVSLDAPQWISVKEESHKPMVVESVPSFGRLSPSFSSLPHPLSAILQGMTAVDGLQVESLLDFLVQVLRMRDFPGMSDRALMELILPFCLKPLSDRVLDCLRRQTSFDVLHSEILSF</sequence>
<gene>
    <name evidence="1" type="ORF">g.43402</name>
</gene>
<proteinExistence type="predicted"/>
<dbReference type="AlphaFoldDB" id="A0A1B6ETJ6"/>
<reference evidence="1" key="1">
    <citation type="submission" date="2015-11" db="EMBL/GenBank/DDBJ databases">
        <title>De novo transcriptome assembly of four potential Pierce s Disease insect vectors from Arizona vineyards.</title>
        <authorList>
            <person name="Tassone E.E."/>
        </authorList>
    </citation>
    <scope>NUCLEOTIDE SEQUENCE</scope>
</reference>
<feature type="non-terminal residue" evidence="1">
    <location>
        <position position="292"/>
    </location>
</feature>
<organism evidence="1">
    <name type="scientific">Cuerna arida</name>
    <dbReference type="NCBI Taxonomy" id="1464854"/>
    <lineage>
        <taxon>Eukaryota</taxon>
        <taxon>Metazoa</taxon>
        <taxon>Ecdysozoa</taxon>
        <taxon>Arthropoda</taxon>
        <taxon>Hexapoda</taxon>
        <taxon>Insecta</taxon>
        <taxon>Pterygota</taxon>
        <taxon>Neoptera</taxon>
        <taxon>Paraneoptera</taxon>
        <taxon>Hemiptera</taxon>
        <taxon>Auchenorrhyncha</taxon>
        <taxon>Membracoidea</taxon>
        <taxon>Cicadellidae</taxon>
        <taxon>Cicadellinae</taxon>
        <taxon>Proconiini</taxon>
        <taxon>Cuerna</taxon>
    </lineage>
</organism>
<accession>A0A1B6ETJ6</accession>
<name>A0A1B6ETJ6_9HEMI</name>
<evidence type="ECO:0000313" key="1">
    <source>
        <dbReference type="EMBL" id="JAS41315.1"/>
    </source>
</evidence>
<dbReference type="EMBL" id="GECZ01028454">
    <property type="protein sequence ID" value="JAS41315.1"/>
    <property type="molecule type" value="Transcribed_RNA"/>
</dbReference>